<evidence type="ECO:0000313" key="10">
    <source>
        <dbReference type="Proteomes" id="UP000253498"/>
    </source>
</evidence>
<evidence type="ECO:0000256" key="3">
    <source>
        <dbReference type="ARBA" id="ARBA00022475"/>
    </source>
</evidence>
<keyword evidence="3" id="KW-1003">Cell membrane</keyword>
<sequence>MEMSKQHRNTKILRFLTIVLVGLIALSVFVPVVWVFLASLKDKSEFYSNPWTLPKGLNFQNFIDAFQEANMGNYFLNSVFVTILALGINLVISLPAAYVISRFKFKAQKFLQTFFMAGLFINVNYIVVPIFLMLVNGDRALIEWLPNGFFIDNLFILALTYASTTVPFTIYLLQGYFKTISATYEEAAMIDGATSFQIMVKIFIPMAKPSVITVILFNFLSYWNDYIISLTLIPGEKRTLQVGLLNLMTAQKAAANYGRLYAGMVIVMIPALILYAFIQKQMLEGMAQGGSKE</sequence>
<feature type="transmembrane region" description="Helical" evidence="7">
    <location>
        <begin position="154"/>
        <end position="177"/>
    </location>
</feature>
<protein>
    <recommendedName>
        <fullName evidence="8">ABC transmembrane type-1 domain-containing protein</fullName>
    </recommendedName>
</protein>
<dbReference type="EMBL" id="LESJ01000004">
    <property type="protein sequence ID" value="RBT69335.1"/>
    <property type="molecule type" value="Genomic_DNA"/>
</dbReference>
<dbReference type="AlphaFoldDB" id="A0AB37IBH2"/>
<evidence type="ECO:0000256" key="1">
    <source>
        <dbReference type="ARBA" id="ARBA00004651"/>
    </source>
</evidence>
<dbReference type="GO" id="GO:0005886">
    <property type="term" value="C:plasma membrane"/>
    <property type="evidence" value="ECO:0007669"/>
    <property type="project" value="UniProtKB-SubCell"/>
</dbReference>
<accession>A0AB37IBH2</accession>
<dbReference type="CDD" id="cd06261">
    <property type="entry name" value="TM_PBP2"/>
    <property type="match status" value="1"/>
</dbReference>
<feature type="transmembrane region" description="Helical" evidence="7">
    <location>
        <begin position="198"/>
        <end position="220"/>
    </location>
</feature>
<dbReference type="SUPFAM" id="SSF161098">
    <property type="entry name" value="MetI-like"/>
    <property type="match status" value="1"/>
</dbReference>
<comment type="subcellular location">
    <subcellularLocation>
        <location evidence="1 7">Cell membrane</location>
        <topology evidence="1 7">Multi-pass membrane protein</topology>
    </subcellularLocation>
</comment>
<evidence type="ECO:0000256" key="5">
    <source>
        <dbReference type="ARBA" id="ARBA00022989"/>
    </source>
</evidence>
<dbReference type="RefSeq" id="WP_094940598.1">
    <property type="nucleotide sequence ID" value="NZ_CAXTPZ010000001.1"/>
</dbReference>
<dbReference type="GO" id="GO:0055085">
    <property type="term" value="P:transmembrane transport"/>
    <property type="evidence" value="ECO:0007669"/>
    <property type="project" value="InterPro"/>
</dbReference>
<evidence type="ECO:0000256" key="4">
    <source>
        <dbReference type="ARBA" id="ARBA00022692"/>
    </source>
</evidence>
<keyword evidence="2 7" id="KW-0813">Transport</keyword>
<feature type="domain" description="ABC transmembrane type-1" evidence="8">
    <location>
        <begin position="75"/>
        <end position="278"/>
    </location>
</feature>
<keyword evidence="5 7" id="KW-1133">Transmembrane helix</keyword>
<feature type="transmembrane region" description="Helical" evidence="7">
    <location>
        <begin position="113"/>
        <end position="134"/>
    </location>
</feature>
<dbReference type="PANTHER" id="PTHR32243:SF24">
    <property type="entry name" value="DIACETYLCHITOBIOSE UPTAKE SYSTEM PERMEASE PROTEIN NGCG"/>
    <property type="match status" value="1"/>
</dbReference>
<keyword evidence="4 7" id="KW-0812">Transmembrane</keyword>
<feature type="transmembrane region" description="Helical" evidence="7">
    <location>
        <begin position="79"/>
        <end position="101"/>
    </location>
</feature>
<proteinExistence type="inferred from homology"/>
<evidence type="ECO:0000256" key="7">
    <source>
        <dbReference type="RuleBase" id="RU363032"/>
    </source>
</evidence>
<organism evidence="9 10">
    <name type="scientific">Enterococcus hirae</name>
    <dbReference type="NCBI Taxonomy" id="1354"/>
    <lineage>
        <taxon>Bacteria</taxon>
        <taxon>Bacillati</taxon>
        <taxon>Bacillota</taxon>
        <taxon>Bacilli</taxon>
        <taxon>Lactobacillales</taxon>
        <taxon>Enterococcaceae</taxon>
        <taxon>Enterococcus</taxon>
    </lineage>
</organism>
<dbReference type="PANTHER" id="PTHR32243">
    <property type="entry name" value="MALTOSE TRANSPORT SYSTEM PERMEASE-RELATED"/>
    <property type="match status" value="1"/>
</dbReference>
<dbReference type="PROSITE" id="PS50928">
    <property type="entry name" value="ABC_TM1"/>
    <property type="match status" value="1"/>
</dbReference>
<dbReference type="Proteomes" id="UP000253498">
    <property type="component" value="Unassembled WGS sequence"/>
</dbReference>
<feature type="transmembrane region" description="Helical" evidence="7">
    <location>
        <begin position="12"/>
        <end position="37"/>
    </location>
</feature>
<dbReference type="Pfam" id="PF00528">
    <property type="entry name" value="BPD_transp_1"/>
    <property type="match status" value="1"/>
</dbReference>
<dbReference type="InterPro" id="IPR035906">
    <property type="entry name" value="MetI-like_sf"/>
</dbReference>
<name>A0AB37IBH2_ENTHR</name>
<feature type="transmembrane region" description="Helical" evidence="7">
    <location>
        <begin position="260"/>
        <end position="278"/>
    </location>
</feature>
<dbReference type="InterPro" id="IPR050901">
    <property type="entry name" value="BP-dep_ABC_trans_perm"/>
</dbReference>
<comment type="caution">
    <text evidence="9">The sequence shown here is derived from an EMBL/GenBank/DDBJ whole genome shotgun (WGS) entry which is preliminary data.</text>
</comment>
<gene>
    <name evidence="9" type="ORF">EB03_01005</name>
</gene>
<evidence type="ECO:0000256" key="6">
    <source>
        <dbReference type="ARBA" id="ARBA00023136"/>
    </source>
</evidence>
<evidence type="ECO:0000256" key="2">
    <source>
        <dbReference type="ARBA" id="ARBA00022448"/>
    </source>
</evidence>
<evidence type="ECO:0000313" key="9">
    <source>
        <dbReference type="EMBL" id="RBT69335.1"/>
    </source>
</evidence>
<dbReference type="Gene3D" id="1.10.3720.10">
    <property type="entry name" value="MetI-like"/>
    <property type="match status" value="1"/>
</dbReference>
<keyword evidence="6 7" id="KW-0472">Membrane</keyword>
<evidence type="ECO:0000259" key="8">
    <source>
        <dbReference type="PROSITE" id="PS50928"/>
    </source>
</evidence>
<comment type="similarity">
    <text evidence="7">Belongs to the binding-protein-dependent transport system permease family.</text>
</comment>
<dbReference type="InterPro" id="IPR000515">
    <property type="entry name" value="MetI-like"/>
</dbReference>
<reference evidence="9 10" key="1">
    <citation type="submission" date="2015-06" db="EMBL/GenBank/DDBJ databases">
        <title>The Genome Sequence of Enterococcus hirae 88EA1.</title>
        <authorList>
            <consortium name="The Broad Institute Genomics Platform"/>
            <consortium name="The Broad Institute Genome Sequencing Center for Infectious Disease"/>
            <person name="Earl A.M."/>
            <person name="Van Tyne D."/>
            <person name="Lebreton F."/>
            <person name="Saavedra J.T."/>
            <person name="Gilmore M.S."/>
            <person name="Manson McGuire A."/>
            <person name="Clock S."/>
            <person name="Crupain M."/>
            <person name="Rangan U."/>
            <person name="Young S."/>
            <person name="Abouelleil A."/>
            <person name="Cao P."/>
            <person name="Chapman S.B."/>
            <person name="Griggs A."/>
            <person name="Priest M."/>
            <person name="Shea T."/>
            <person name="Wortman J."/>
            <person name="Nusbaum C."/>
            <person name="Birren B."/>
        </authorList>
    </citation>
    <scope>NUCLEOTIDE SEQUENCE [LARGE SCALE GENOMIC DNA]</scope>
    <source>
        <strain evidence="9 10">88EA1</strain>
    </source>
</reference>